<dbReference type="GO" id="GO:0019185">
    <property type="term" value="C:snRNA-activating protein complex"/>
    <property type="evidence" value="ECO:0007669"/>
    <property type="project" value="TreeGrafter"/>
</dbReference>
<dbReference type="EMBL" id="MDYQ01000445">
    <property type="protein sequence ID" value="PRP74712.1"/>
    <property type="molecule type" value="Genomic_DNA"/>
</dbReference>
<evidence type="ECO:0000256" key="2">
    <source>
        <dbReference type="ARBA" id="ARBA00023125"/>
    </source>
</evidence>
<feature type="compositionally biased region" description="Basic and acidic residues" evidence="5">
    <location>
        <begin position="734"/>
        <end position="752"/>
    </location>
</feature>
<dbReference type="InterPro" id="IPR017930">
    <property type="entry name" value="Myb_dom"/>
</dbReference>
<evidence type="ECO:0000259" key="7">
    <source>
        <dbReference type="PROSITE" id="PS51293"/>
    </source>
</evidence>
<evidence type="ECO:0000259" key="8">
    <source>
        <dbReference type="PROSITE" id="PS51294"/>
    </source>
</evidence>
<keyword evidence="3" id="KW-0804">Transcription</keyword>
<feature type="region of interest" description="Disordered" evidence="5">
    <location>
        <begin position="29"/>
        <end position="79"/>
    </location>
</feature>
<dbReference type="InterPro" id="IPR001005">
    <property type="entry name" value="SANT/Myb"/>
</dbReference>
<feature type="region of interest" description="Disordered" evidence="5">
    <location>
        <begin position="868"/>
        <end position="924"/>
    </location>
</feature>
<evidence type="ECO:0000313" key="10">
    <source>
        <dbReference type="Proteomes" id="UP000241769"/>
    </source>
</evidence>
<feature type="compositionally biased region" description="Acidic residues" evidence="5">
    <location>
        <begin position="616"/>
        <end position="626"/>
    </location>
</feature>
<dbReference type="AlphaFoldDB" id="A0A2P6MSM8"/>
<dbReference type="PANTHER" id="PTHR46621">
    <property type="entry name" value="SNRNA-ACTIVATING PROTEIN COMPLEX SUBUNIT 4"/>
    <property type="match status" value="1"/>
</dbReference>
<feature type="domain" description="Myb-like" evidence="6">
    <location>
        <begin position="332"/>
        <end position="367"/>
    </location>
</feature>
<feature type="non-terminal residue" evidence="9">
    <location>
        <position position="1"/>
    </location>
</feature>
<feature type="region of interest" description="Disordered" evidence="5">
    <location>
        <begin position="713"/>
        <end position="752"/>
    </location>
</feature>
<dbReference type="GO" id="GO:0001006">
    <property type="term" value="F:RNA polymerase III type 3 promoter sequence-specific DNA binding"/>
    <property type="evidence" value="ECO:0007669"/>
    <property type="project" value="TreeGrafter"/>
</dbReference>
<dbReference type="PROSITE" id="PS50090">
    <property type="entry name" value="MYB_LIKE"/>
    <property type="match status" value="5"/>
</dbReference>
<dbReference type="GO" id="GO:0000978">
    <property type="term" value="F:RNA polymerase II cis-regulatory region sequence-specific DNA binding"/>
    <property type="evidence" value="ECO:0007669"/>
    <property type="project" value="TreeGrafter"/>
</dbReference>
<feature type="domain" description="Myb-like" evidence="6">
    <location>
        <begin position="477"/>
        <end position="528"/>
    </location>
</feature>
<evidence type="ECO:0000256" key="4">
    <source>
        <dbReference type="ARBA" id="ARBA00023242"/>
    </source>
</evidence>
<feature type="domain" description="Myb-like" evidence="6">
    <location>
        <begin position="368"/>
        <end position="424"/>
    </location>
</feature>
<dbReference type="SMART" id="SM00717">
    <property type="entry name" value="SANT"/>
    <property type="match status" value="5"/>
</dbReference>
<dbReference type="InterPro" id="IPR051575">
    <property type="entry name" value="Myb-like_DNA-bd"/>
</dbReference>
<evidence type="ECO:0000256" key="1">
    <source>
        <dbReference type="ARBA" id="ARBA00023015"/>
    </source>
</evidence>
<evidence type="ECO:0000259" key="6">
    <source>
        <dbReference type="PROSITE" id="PS50090"/>
    </source>
</evidence>
<dbReference type="PANTHER" id="PTHR46621:SF1">
    <property type="entry name" value="SNRNA-ACTIVATING PROTEIN COMPLEX SUBUNIT 4"/>
    <property type="match status" value="1"/>
</dbReference>
<dbReference type="GO" id="GO:0042796">
    <property type="term" value="P:snRNA transcription by RNA polymerase III"/>
    <property type="evidence" value="ECO:0007669"/>
    <property type="project" value="TreeGrafter"/>
</dbReference>
<dbReference type="InterPro" id="IPR017884">
    <property type="entry name" value="SANT_dom"/>
</dbReference>
<feature type="compositionally biased region" description="Basic and acidic residues" evidence="5">
    <location>
        <begin position="666"/>
        <end position="676"/>
    </location>
</feature>
<accession>A0A2P6MSM8</accession>
<keyword evidence="2" id="KW-0238">DNA-binding</keyword>
<feature type="domain" description="Myb-like" evidence="6">
    <location>
        <begin position="425"/>
        <end position="476"/>
    </location>
</feature>
<evidence type="ECO:0000313" key="9">
    <source>
        <dbReference type="EMBL" id="PRP74712.1"/>
    </source>
</evidence>
<feature type="domain" description="Myb-like" evidence="6">
    <location>
        <begin position="529"/>
        <end position="580"/>
    </location>
</feature>
<sequence length="924" mass="106518">NPLWQSALMTISWKQGKREFIDLSMSEKVDSHPLPNGTRTTDNKYETLNGSWKSTGPGRSVSHNYKGVTPNGSTISTQTAQSEYRVRKRLQMFCRGLPNRTQQASIQCEAMSSESTNTNERQATEEPMTLEVIREGMNQDDPSEMMDKDSIYNNPTQATQQSSEYMQDPQVMVIEDQDLEVQTERKIAEERLKYSLCLNLAFQQSHLSKIKSSVQRNESIKKKLRSLLAASSKYIRTKQVAPPGSQFVDQDGNVPPMNEDARTKAERTANMPTSLKPKVWSVKEIERLKKSIREQNKKNEANDIITRMEQAGGVSDFKQYKMEMERIRNISDEDLEKDVERIKWDHIAQEIPGKNELECQHRWMNVDSPYINRAAWTKEEDVQLLSLVSEYGGYHWQAVANNISEGKERKRTPAACFIRYQRSLNKNTLRSDWDSAEDEILRAAVEEHGDKNWCTVAEALEGRNGQQCLHRWQKVLNPTIRKGKWTPDEDVRLKAAVEEYGIKNWAQVRLHVPGRTDLQCRERWSNILDPDLKFDTWTEEEDTKLAESVEKHGVGRWSMVAVDLHPRTDNQCWRRWKTLNTEESKVHVKKVARGKKALVGHFVGRENERPTLTADDFSDAEEDSEDGANRLSMEEWEKYDTPESADAEAGENKRTRGKTPKKGKRKIAEENEENKSGRKTKKAREEDSEDWENEEEYHLVNLTRLYVPLRESANEQEKEKEQNTTGIRVRREAKRTTSEEEQMRLRRKKEEQPVEQYPLIPVSPQSSLALKRVMDVIADAPPLKEVPSFVDTPQFRKLSEYFNSLFFHTALTYVISSGGGRKEGNGVESETQAEGEKEDNLGANLLFQLHHEPQGTEEVEMLLKDSRMDPTKARHKPSNVTTNVTLKRNPKLTLRGDPLPHDQLPSPSPFLSFTRSLPRQEQNY</sequence>
<dbReference type="InterPro" id="IPR009057">
    <property type="entry name" value="Homeodomain-like_sf"/>
</dbReference>
<feature type="domain" description="HTH myb-type" evidence="8">
    <location>
        <begin position="368"/>
        <end position="424"/>
    </location>
</feature>
<proteinExistence type="predicted"/>
<feature type="compositionally biased region" description="Basic and acidic residues" evidence="5">
    <location>
        <begin position="713"/>
        <end position="722"/>
    </location>
</feature>
<evidence type="ECO:0000256" key="3">
    <source>
        <dbReference type="ARBA" id="ARBA00023163"/>
    </source>
</evidence>
<feature type="region of interest" description="Disordered" evidence="5">
    <location>
        <begin position="817"/>
        <end position="836"/>
    </location>
</feature>
<feature type="compositionally biased region" description="Polar residues" evidence="5">
    <location>
        <begin position="70"/>
        <end position="79"/>
    </location>
</feature>
<evidence type="ECO:0000256" key="5">
    <source>
        <dbReference type="SAM" id="MobiDB-lite"/>
    </source>
</evidence>
<dbReference type="STRING" id="1890364.A0A2P6MSM8"/>
<feature type="region of interest" description="Disordered" evidence="5">
    <location>
        <begin position="601"/>
        <end position="695"/>
    </location>
</feature>
<dbReference type="SUPFAM" id="SSF46689">
    <property type="entry name" value="Homeodomain-like"/>
    <property type="match status" value="4"/>
</dbReference>
<feature type="domain" description="HTH myb-type" evidence="8">
    <location>
        <begin position="477"/>
        <end position="532"/>
    </location>
</feature>
<dbReference type="CDD" id="cd00167">
    <property type="entry name" value="SANT"/>
    <property type="match status" value="5"/>
</dbReference>
<dbReference type="PROSITE" id="PS51294">
    <property type="entry name" value="HTH_MYB"/>
    <property type="match status" value="4"/>
</dbReference>
<dbReference type="PROSITE" id="PS51293">
    <property type="entry name" value="SANT"/>
    <property type="match status" value="1"/>
</dbReference>
<feature type="compositionally biased region" description="Basic and acidic residues" evidence="5">
    <location>
        <begin position="632"/>
        <end position="641"/>
    </location>
</feature>
<keyword evidence="4" id="KW-0539">Nucleus</keyword>
<gene>
    <name evidence="9" type="ORF">PROFUN_16144</name>
</gene>
<keyword evidence="1" id="KW-0805">Transcription regulation</keyword>
<dbReference type="FunFam" id="1.10.10.60:FF:000016">
    <property type="entry name" value="Transcriptional activator Myb isoform A"/>
    <property type="match status" value="2"/>
</dbReference>
<feature type="compositionally biased region" description="Acidic residues" evidence="5">
    <location>
        <begin position="686"/>
        <end position="695"/>
    </location>
</feature>
<feature type="domain" description="HTH myb-type" evidence="8">
    <location>
        <begin position="425"/>
        <end position="476"/>
    </location>
</feature>
<feature type="compositionally biased region" description="Polar residues" evidence="5">
    <location>
        <begin position="909"/>
        <end position="924"/>
    </location>
</feature>
<comment type="caution">
    <text evidence="9">The sequence shown here is derived from an EMBL/GenBank/DDBJ whole genome shotgun (WGS) entry which is preliminary data.</text>
</comment>
<protein>
    <submittedName>
        <fullName evidence="9">Myb transcription factor</fullName>
    </submittedName>
</protein>
<dbReference type="OrthoDB" id="2143914at2759"/>
<name>A0A2P6MSM8_9EUKA</name>
<keyword evidence="10" id="KW-1185">Reference proteome</keyword>
<dbReference type="GO" id="GO:0042795">
    <property type="term" value="P:snRNA transcription by RNA polymerase II"/>
    <property type="evidence" value="ECO:0007669"/>
    <property type="project" value="TreeGrafter"/>
</dbReference>
<dbReference type="Proteomes" id="UP000241769">
    <property type="component" value="Unassembled WGS sequence"/>
</dbReference>
<feature type="compositionally biased region" description="Basic residues" evidence="5">
    <location>
        <begin position="655"/>
        <end position="665"/>
    </location>
</feature>
<dbReference type="Pfam" id="PF00249">
    <property type="entry name" value="Myb_DNA-binding"/>
    <property type="match status" value="4"/>
</dbReference>
<feature type="domain" description="HTH myb-type" evidence="8">
    <location>
        <begin position="536"/>
        <end position="584"/>
    </location>
</feature>
<dbReference type="InParanoid" id="A0A2P6MSM8"/>
<feature type="domain" description="SANT" evidence="7">
    <location>
        <begin position="480"/>
        <end position="522"/>
    </location>
</feature>
<organism evidence="9 10">
    <name type="scientific">Planoprotostelium fungivorum</name>
    <dbReference type="NCBI Taxonomy" id="1890364"/>
    <lineage>
        <taxon>Eukaryota</taxon>
        <taxon>Amoebozoa</taxon>
        <taxon>Evosea</taxon>
        <taxon>Variosea</taxon>
        <taxon>Cavosteliida</taxon>
        <taxon>Cavosteliaceae</taxon>
        <taxon>Planoprotostelium</taxon>
    </lineage>
</organism>
<dbReference type="Gene3D" id="1.10.10.60">
    <property type="entry name" value="Homeodomain-like"/>
    <property type="match status" value="5"/>
</dbReference>
<reference evidence="9 10" key="1">
    <citation type="journal article" date="2018" name="Genome Biol. Evol.">
        <title>Multiple Roots of Fruiting Body Formation in Amoebozoa.</title>
        <authorList>
            <person name="Hillmann F."/>
            <person name="Forbes G."/>
            <person name="Novohradska S."/>
            <person name="Ferling I."/>
            <person name="Riege K."/>
            <person name="Groth M."/>
            <person name="Westermann M."/>
            <person name="Marz M."/>
            <person name="Spaller T."/>
            <person name="Winckler T."/>
            <person name="Schaap P."/>
            <person name="Glockner G."/>
        </authorList>
    </citation>
    <scope>NUCLEOTIDE SEQUENCE [LARGE SCALE GENOMIC DNA]</scope>
    <source>
        <strain evidence="9 10">Jena</strain>
    </source>
</reference>